<evidence type="ECO:0000313" key="14">
    <source>
        <dbReference type="Proteomes" id="UP001165393"/>
    </source>
</evidence>
<dbReference type="NCBIfam" id="TIGR02541">
    <property type="entry name" value="flagell_FlgJ"/>
    <property type="match status" value="1"/>
</dbReference>
<evidence type="ECO:0000256" key="8">
    <source>
        <dbReference type="ARBA" id="ARBA00022801"/>
    </source>
</evidence>
<dbReference type="PANTHER" id="PTHR33308">
    <property type="entry name" value="PEPTIDOGLYCAN HYDROLASE FLGJ"/>
    <property type="match status" value="1"/>
</dbReference>
<dbReference type="Gene3D" id="2.10.70.40">
    <property type="entry name" value="peptidoglycan hydrolase"/>
    <property type="match status" value="1"/>
</dbReference>
<dbReference type="InterPro" id="IPR019301">
    <property type="entry name" value="Flagellar_prot_FlgJ_N"/>
</dbReference>
<evidence type="ECO:0000256" key="1">
    <source>
        <dbReference type="ARBA" id="ARBA00002954"/>
    </source>
</evidence>
<dbReference type="GO" id="GO:0071555">
    <property type="term" value="P:cell wall organization"/>
    <property type="evidence" value="ECO:0007669"/>
    <property type="project" value="UniProtKB-KW"/>
</dbReference>
<evidence type="ECO:0000256" key="10">
    <source>
        <dbReference type="ARBA" id="ARBA00023316"/>
    </source>
</evidence>
<evidence type="ECO:0000256" key="6">
    <source>
        <dbReference type="ARBA" id="ARBA00022764"/>
    </source>
</evidence>
<comment type="caution">
    <text evidence="13">The sequence shown here is derived from an EMBL/GenBank/DDBJ whole genome shotgun (WGS) entry which is preliminary data.</text>
</comment>
<dbReference type="GO" id="GO:0016798">
    <property type="term" value="F:hydrolase activity, acting on glycosyl bonds"/>
    <property type="evidence" value="ECO:0007669"/>
    <property type="project" value="UniProtKB-KW"/>
</dbReference>
<reference evidence="13 14" key="1">
    <citation type="journal article" date="2013" name="Antonie Van Leeuwenhoek">
        <title>Echinimonas agarilytica gen. nov., sp. nov., a new gammaproteobacterium isolated from the sea urchin Strongylocentrotus intermedius.</title>
        <authorList>
            <person name="Nedashkovskaya O.I."/>
            <person name="Stenkova A.M."/>
            <person name="Zhukova N.V."/>
            <person name="Van Trappen S."/>
            <person name="Lee J.S."/>
            <person name="Kim S.B."/>
        </authorList>
    </citation>
    <scope>NUCLEOTIDE SEQUENCE [LARGE SCALE GENOMIC DNA]</scope>
    <source>
        <strain evidence="13 14">KMM 6351</strain>
    </source>
</reference>
<dbReference type="Pfam" id="PF10135">
    <property type="entry name" value="Rod-binding"/>
    <property type="match status" value="1"/>
</dbReference>
<keyword evidence="9 13" id="KW-0326">Glycosidase</keyword>
<protein>
    <recommendedName>
        <fullName evidence="5">Peptidoglycan hydrolase FlgJ</fullName>
    </recommendedName>
    <alternativeName>
        <fullName evidence="11">Muramidase FlgJ</fullName>
    </alternativeName>
</protein>
<organism evidence="13 14">
    <name type="scientific">Echinimonas agarilytica</name>
    <dbReference type="NCBI Taxonomy" id="1215918"/>
    <lineage>
        <taxon>Bacteria</taxon>
        <taxon>Pseudomonadati</taxon>
        <taxon>Pseudomonadota</taxon>
        <taxon>Gammaproteobacteria</taxon>
        <taxon>Alteromonadales</taxon>
        <taxon>Echinimonadaceae</taxon>
        <taxon>Echinimonas</taxon>
    </lineage>
</organism>
<dbReference type="Proteomes" id="UP001165393">
    <property type="component" value="Unassembled WGS sequence"/>
</dbReference>
<evidence type="ECO:0000256" key="4">
    <source>
        <dbReference type="ARBA" id="ARBA00007974"/>
    </source>
</evidence>
<keyword evidence="6" id="KW-0574">Periplasm</keyword>
<evidence type="ECO:0000313" key="13">
    <source>
        <dbReference type="EMBL" id="MCM2678943.1"/>
    </source>
</evidence>
<dbReference type="InterPro" id="IPR051056">
    <property type="entry name" value="Glycosyl_Hydrolase_73"/>
</dbReference>
<dbReference type="InterPro" id="IPR013377">
    <property type="entry name" value="FlgJ"/>
</dbReference>
<evidence type="ECO:0000259" key="12">
    <source>
        <dbReference type="SMART" id="SM00047"/>
    </source>
</evidence>
<dbReference type="PANTHER" id="PTHR33308:SF9">
    <property type="entry name" value="PEPTIDOGLYCAN HYDROLASE FLGJ"/>
    <property type="match status" value="1"/>
</dbReference>
<keyword evidence="13" id="KW-0969">Cilium</keyword>
<evidence type="ECO:0000256" key="7">
    <source>
        <dbReference type="ARBA" id="ARBA00022795"/>
    </source>
</evidence>
<keyword evidence="10" id="KW-0961">Cell wall biogenesis/degradation</keyword>
<evidence type="ECO:0000256" key="11">
    <source>
        <dbReference type="ARBA" id="ARBA00030835"/>
    </source>
</evidence>
<comment type="subcellular location">
    <subcellularLocation>
        <location evidence="2">Periplasm</location>
    </subcellularLocation>
</comment>
<dbReference type="SMART" id="SM00047">
    <property type="entry name" value="LYZ2"/>
    <property type="match status" value="1"/>
</dbReference>
<evidence type="ECO:0000256" key="3">
    <source>
        <dbReference type="ARBA" id="ARBA00006880"/>
    </source>
</evidence>
<dbReference type="AlphaFoldDB" id="A0AA41W5N9"/>
<dbReference type="GO" id="GO:0044780">
    <property type="term" value="P:bacterial-type flagellum assembly"/>
    <property type="evidence" value="ECO:0007669"/>
    <property type="project" value="InterPro"/>
</dbReference>
<comment type="similarity">
    <text evidence="3">In the N-terminal section; belongs to the FlgJ family.</text>
</comment>
<dbReference type="InterPro" id="IPR002901">
    <property type="entry name" value="MGlyc_endo_b_GlcNAc-like_dom"/>
</dbReference>
<dbReference type="GO" id="GO:0071973">
    <property type="term" value="P:bacterial-type flagellum-dependent cell motility"/>
    <property type="evidence" value="ECO:0007669"/>
    <property type="project" value="TreeGrafter"/>
</dbReference>
<dbReference type="PRINTS" id="PR01002">
    <property type="entry name" value="FLGFLGJ"/>
</dbReference>
<dbReference type="GO" id="GO:0004040">
    <property type="term" value="F:amidase activity"/>
    <property type="evidence" value="ECO:0007669"/>
    <property type="project" value="InterPro"/>
</dbReference>
<evidence type="ECO:0000256" key="5">
    <source>
        <dbReference type="ARBA" id="ARBA00013433"/>
    </source>
</evidence>
<dbReference type="Gene3D" id="1.10.530.10">
    <property type="match status" value="1"/>
</dbReference>
<keyword evidence="14" id="KW-1185">Reference proteome</keyword>
<dbReference type="RefSeq" id="WP_251260313.1">
    <property type="nucleotide sequence ID" value="NZ_JAMQGP010000002.1"/>
</dbReference>
<accession>A0AA41W5N9</accession>
<comment type="similarity">
    <text evidence="4">In the C-terminal section; belongs to the glycosyl hydrolase 73 family.</text>
</comment>
<comment type="function">
    <text evidence="1">Flagellum-specific muramidase which hydrolyzes the peptidoglycan layer to assemble the rod structure in the periplasmic space.</text>
</comment>
<sequence length="323" mass="35542">MASLSSSNQLMPSEQALNQAGTFNDIASLDNLRSAAQKDEKGALREVALQFESIFMQMMLKGMREANAAFESDLFNSNYSKFYRDMSDQQMALSMSEQGALGLADVMIEQLSPETSKMTPASVLRNAESERPQSITLPSELNAISSRSSRLAEQTQPVQLTEQEALFSSPEDFVEKMLPLARQTAAALGVDEKAILAQAALETGWGQKVIRNSDGSNSFNLFNIKASGDWKGNQSRVSTLEFESGLPVKKMASFRSYEGFRDSFDDYREFIGNSSRYSDAVSKKDDSAGFLQELQRAGYATDPDYANKALSVLRKVAGIIDSK</sequence>
<keyword evidence="13" id="KW-0966">Cell projection</keyword>
<keyword evidence="13" id="KW-0282">Flagellum</keyword>
<dbReference type="EMBL" id="JAMQGP010000002">
    <property type="protein sequence ID" value="MCM2678943.1"/>
    <property type="molecule type" value="Genomic_DNA"/>
</dbReference>
<dbReference type="FunFam" id="2.10.70.40:FF:000001">
    <property type="entry name" value="Flagellar assembly peptidoglycan hydrolase FlgJ"/>
    <property type="match status" value="1"/>
</dbReference>
<dbReference type="Pfam" id="PF01832">
    <property type="entry name" value="Glucosaminidase"/>
    <property type="match status" value="1"/>
</dbReference>
<feature type="domain" description="Mannosyl-glycoprotein endo-beta-N-acetylglucosamidase-like" evidence="12">
    <location>
        <begin position="163"/>
        <end position="321"/>
    </location>
</feature>
<gene>
    <name evidence="13" type="primary">flgJ</name>
    <name evidence="13" type="ORF">NAF29_04540</name>
</gene>
<keyword evidence="8 13" id="KW-0378">Hydrolase</keyword>
<proteinExistence type="inferred from homology"/>
<evidence type="ECO:0000256" key="2">
    <source>
        <dbReference type="ARBA" id="ARBA00004418"/>
    </source>
</evidence>
<evidence type="ECO:0000256" key="9">
    <source>
        <dbReference type="ARBA" id="ARBA00023295"/>
    </source>
</evidence>
<name>A0AA41W5N9_9GAMM</name>
<keyword evidence="7" id="KW-1005">Bacterial flagellum biogenesis</keyword>
<dbReference type="GO" id="GO:0042597">
    <property type="term" value="C:periplasmic space"/>
    <property type="evidence" value="ECO:0007669"/>
    <property type="project" value="UniProtKB-SubCell"/>
</dbReference>